<dbReference type="Proteomes" id="UP001501222">
    <property type="component" value="Unassembled WGS sequence"/>
</dbReference>
<organism evidence="2 3">
    <name type="scientific">Kribbella ginsengisoli</name>
    <dbReference type="NCBI Taxonomy" id="363865"/>
    <lineage>
        <taxon>Bacteria</taxon>
        <taxon>Bacillati</taxon>
        <taxon>Actinomycetota</taxon>
        <taxon>Actinomycetes</taxon>
        <taxon>Propionibacteriales</taxon>
        <taxon>Kribbellaceae</taxon>
        <taxon>Kribbella</taxon>
    </lineage>
</organism>
<protein>
    <submittedName>
        <fullName evidence="2">Uncharacterized protein</fullName>
    </submittedName>
</protein>
<keyword evidence="1" id="KW-1133">Transmembrane helix</keyword>
<evidence type="ECO:0000256" key="1">
    <source>
        <dbReference type="SAM" id="Phobius"/>
    </source>
</evidence>
<accession>A0ABP6XSQ6</accession>
<dbReference type="RefSeq" id="WP_344843870.1">
    <property type="nucleotide sequence ID" value="NZ_BAABAA010000006.1"/>
</dbReference>
<gene>
    <name evidence="2" type="ORF">GCM10022235_46750</name>
</gene>
<keyword evidence="1" id="KW-0472">Membrane</keyword>
<proteinExistence type="predicted"/>
<comment type="caution">
    <text evidence="2">The sequence shown here is derived from an EMBL/GenBank/DDBJ whole genome shotgun (WGS) entry which is preliminary data.</text>
</comment>
<dbReference type="EMBL" id="BAABAA010000006">
    <property type="protein sequence ID" value="GAA3572031.1"/>
    <property type="molecule type" value="Genomic_DNA"/>
</dbReference>
<sequence length="460" mass="48804">MTDTELKHRLTAAVDHIDAPSDLVHRVRKGGTSRLHRRRLTAVIVAGLTLVAIAGASTVIQYLPTPAPAHPNISDSGGIGSGDPYGFMMKGKTRGDLAGDKTFLAEAVAAWEQGRMKTYEKERGIYDDLRGESKVYWAGNTPAGKAAIIVQNSFLHEHGNMQIDREGIHTLVGYVGTDAAGKTVYITGSYPTPGPSLDAAFVTGPSKQQQAMVVIDLGKDMGWAYKREYTKVGGSIQKFAPLRFADGVSVVKVPLGTDPYALQVSLMPPDDKVNYQVVNGLPPATSTEDFDKRLWTGDKQADGSVKEVAWPMTDGADALAASANDNFVLALVGGSDPGTQGTYLPAWVGYGLTPNGSTVLLSELQLDPDPTHVYAVVIPKGKQATIVQGGVPDPKAPLPVKIKLPGDQGWAVAAKDAGLSYRFGTGTWSAPRKNALLVPAGSKPSVRVTLGTGTHVVWLR</sequence>
<feature type="transmembrane region" description="Helical" evidence="1">
    <location>
        <begin position="40"/>
        <end position="63"/>
    </location>
</feature>
<evidence type="ECO:0000313" key="2">
    <source>
        <dbReference type="EMBL" id="GAA3572031.1"/>
    </source>
</evidence>
<evidence type="ECO:0000313" key="3">
    <source>
        <dbReference type="Proteomes" id="UP001501222"/>
    </source>
</evidence>
<keyword evidence="1" id="KW-0812">Transmembrane</keyword>
<name>A0ABP6XSQ6_9ACTN</name>
<keyword evidence="3" id="KW-1185">Reference proteome</keyword>
<reference evidence="3" key="1">
    <citation type="journal article" date="2019" name="Int. J. Syst. Evol. Microbiol.">
        <title>The Global Catalogue of Microorganisms (GCM) 10K type strain sequencing project: providing services to taxonomists for standard genome sequencing and annotation.</title>
        <authorList>
            <consortium name="The Broad Institute Genomics Platform"/>
            <consortium name="The Broad Institute Genome Sequencing Center for Infectious Disease"/>
            <person name="Wu L."/>
            <person name="Ma J."/>
        </authorList>
    </citation>
    <scope>NUCLEOTIDE SEQUENCE [LARGE SCALE GENOMIC DNA]</scope>
    <source>
        <strain evidence="3">JCM 16928</strain>
    </source>
</reference>